<sequence>MLSAFVCEGNECRGSWRRKKKYTEGSSVPSHIKYLLKGANVTYEHELTIYRRDTGTPHSFYSFSGKKQDSAQVVLVMGLPSVGAITAHCSVLSPLAIAPKVAFRGSQGTLRSSLL</sequence>
<comment type="caution">
    <text evidence="1">The sequence shown here is derived from an EMBL/GenBank/DDBJ whole genome shotgun (WGS) entry which is preliminary data.</text>
</comment>
<dbReference type="EMBL" id="AVOT02003287">
    <property type="protein sequence ID" value="MBW0473061.1"/>
    <property type="molecule type" value="Genomic_DNA"/>
</dbReference>
<evidence type="ECO:0000313" key="2">
    <source>
        <dbReference type="Proteomes" id="UP000765509"/>
    </source>
</evidence>
<organism evidence="1 2">
    <name type="scientific">Austropuccinia psidii MF-1</name>
    <dbReference type="NCBI Taxonomy" id="1389203"/>
    <lineage>
        <taxon>Eukaryota</taxon>
        <taxon>Fungi</taxon>
        <taxon>Dikarya</taxon>
        <taxon>Basidiomycota</taxon>
        <taxon>Pucciniomycotina</taxon>
        <taxon>Pucciniomycetes</taxon>
        <taxon>Pucciniales</taxon>
        <taxon>Sphaerophragmiaceae</taxon>
        <taxon>Austropuccinia</taxon>
    </lineage>
</organism>
<protein>
    <submittedName>
        <fullName evidence="1">Uncharacterized protein</fullName>
    </submittedName>
</protein>
<name>A0A9Q3BYG2_9BASI</name>
<dbReference type="AlphaFoldDB" id="A0A9Q3BYG2"/>
<keyword evidence="2" id="KW-1185">Reference proteome</keyword>
<accession>A0A9Q3BYG2</accession>
<reference evidence="1" key="1">
    <citation type="submission" date="2021-03" db="EMBL/GenBank/DDBJ databases">
        <title>Draft genome sequence of rust myrtle Austropuccinia psidii MF-1, a brazilian biotype.</title>
        <authorList>
            <person name="Quecine M.C."/>
            <person name="Pachon D.M.R."/>
            <person name="Bonatelli M.L."/>
            <person name="Correr F.H."/>
            <person name="Franceschini L.M."/>
            <person name="Leite T.F."/>
            <person name="Margarido G.R.A."/>
            <person name="Almeida C.A."/>
            <person name="Ferrarezi J.A."/>
            <person name="Labate C.A."/>
        </authorList>
    </citation>
    <scope>NUCLEOTIDE SEQUENCE</scope>
    <source>
        <strain evidence="1">MF-1</strain>
    </source>
</reference>
<proteinExistence type="predicted"/>
<dbReference type="Proteomes" id="UP000765509">
    <property type="component" value="Unassembled WGS sequence"/>
</dbReference>
<evidence type="ECO:0000313" key="1">
    <source>
        <dbReference type="EMBL" id="MBW0473061.1"/>
    </source>
</evidence>
<gene>
    <name evidence="1" type="ORF">O181_012776</name>
</gene>